<feature type="signal peptide" evidence="1">
    <location>
        <begin position="1"/>
        <end position="25"/>
    </location>
</feature>
<organism evidence="2 3">
    <name type="scientific">Amycolatopsis acidiphila</name>
    <dbReference type="NCBI Taxonomy" id="715473"/>
    <lineage>
        <taxon>Bacteria</taxon>
        <taxon>Bacillati</taxon>
        <taxon>Actinomycetota</taxon>
        <taxon>Actinomycetes</taxon>
        <taxon>Pseudonocardiales</taxon>
        <taxon>Pseudonocardiaceae</taxon>
        <taxon>Amycolatopsis</taxon>
    </lineage>
</organism>
<evidence type="ECO:0000256" key="1">
    <source>
        <dbReference type="SAM" id="SignalP"/>
    </source>
</evidence>
<dbReference type="RefSeq" id="WP_144640153.1">
    <property type="nucleotide sequence ID" value="NZ_BNAX01000010.1"/>
</dbReference>
<protein>
    <recommendedName>
        <fullName evidence="4">DUF3558 domain-containing protein</fullName>
    </recommendedName>
</protein>
<sequence length="267" mass="28313">MKTSRYWVAAMALLLTGCTSVVTGAASVDQGELRQYQDDHAPLTAQRALGDLTTVDYCSLLDLNGARQADATGVGSTTTSPNYCFAEGNFGGTRVEFGLGYLEVAGTDSGRITDLAKTLPRGLVAQRSTSGDPDSCVRYLRFADEFSLQVYVDEQLGGQGRKSPTIPTKHRCRWQNTVTPDVLTITFDVGPQPTGPTEALAGRQTSIEGGAGLTYCVATTAVGPDPGSTNGNYRLAQVYTLLRRGGTDPCVPVRALANIVWPKLPAA</sequence>
<evidence type="ECO:0000313" key="3">
    <source>
        <dbReference type="Proteomes" id="UP000318578"/>
    </source>
</evidence>
<dbReference type="Proteomes" id="UP000318578">
    <property type="component" value="Unassembled WGS sequence"/>
</dbReference>
<dbReference type="EMBL" id="VJZA01000030">
    <property type="protein sequence ID" value="TVT21010.1"/>
    <property type="molecule type" value="Genomic_DNA"/>
</dbReference>
<comment type="caution">
    <text evidence="2">The sequence shown here is derived from an EMBL/GenBank/DDBJ whole genome shotgun (WGS) entry which is preliminary data.</text>
</comment>
<dbReference type="OrthoDB" id="4445816at2"/>
<evidence type="ECO:0000313" key="2">
    <source>
        <dbReference type="EMBL" id="TVT21010.1"/>
    </source>
</evidence>
<dbReference type="PROSITE" id="PS51257">
    <property type="entry name" value="PROKAR_LIPOPROTEIN"/>
    <property type="match status" value="1"/>
</dbReference>
<proteinExistence type="predicted"/>
<keyword evidence="1" id="KW-0732">Signal</keyword>
<evidence type="ECO:0008006" key="4">
    <source>
        <dbReference type="Google" id="ProtNLM"/>
    </source>
</evidence>
<accession>A0A558A9S2</accession>
<feature type="chain" id="PRO_5021757404" description="DUF3558 domain-containing protein" evidence="1">
    <location>
        <begin position="26"/>
        <end position="267"/>
    </location>
</feature>
<gene>
    <name evidence="2" type="ORF">FNH06_18455</name>
</gene>
<reference evidence="2 3" key="1">
    <citation type="submission" date="2019-07" db="EMBL/GenBank/DDBJ databases">
        <title>New species of Amycolatopsis and Streptomyces.</title>
        <authorList>
            <person name="Duangmal K."/>
            <person name="Teo W.F.A."/>
            <person name="Lipun K."/>
        </authorList>
    </citation>
    <scope>NUCLEOTIDE SEQUENCE [LARGE SCALE GENOMIC DNA]</scope>
    <source>
        <strain evidence="2 3">JCM 30562</strain>
    </source>
</reference>
<name>A0A558A9S2_9PSEU</name>
<dbReference type="AlphaFoldDB" id="A0A558A9S2"/>
<keyword evidence="3" id="KW-1185">Reference proteome</keyword>